<organism evidence="1 2">
    <name type="scientific">Mycena albidolilacea</name>
    <dbReference type="NCBI Taxonomy" id="1033008"/>
    <lineage>
        <taxon>Eukaryota</taxon>
        <taxon>Fungi</taxon>
        <taxon>Dikarya</taxon>
        <taxon>Basidiomycota</taxon>
        <taxon>Agaricomycotina</taxon>
        <taxon>Agaricomycetes</taxon>
        <taxon>Agaricomycetidae</taxon>
        <taxon>Agaricales</taxon>
        <taxon>Marasmiineae</taxon>
        <taxon>Mycenaceae</taxon>
        <taxon>Mycena</taxon>
    </lineage>
</organism>
<proteinExistence type="predicted"/>
<dbReference type="EMBL" id="JARIHO010000003">
    <property type="protein sequence ID" value="KAJ7364563.1"/>
    <property type="molecule type" value="Genomic_DNA"/>
</dbReference>
<comment type="caution">
    <text evidence="1">The sequence shown here is derived from an EMBL/GenBank/DDBJ whole genome shotgun (WGS) entry which is preliminary data.</text>
</comment>
<protein>
    <recommendedName>
        <fullName evidence="3">F-box domain-containing protein</fullName>
    </recommendedName>
</protein>
<dbReference type="Gene3D" id="1.20.1280.50">
    <property type="match status" value="1"/>
</dbReference>
<evidence type="ECO:0008006" key="3">
    <source>
        <dbReference type="Google" id="ProtNLM"/>
    </source>
</evidence>
<reference evidence="1" key="1">
    <citation type="submission" date="2023-03" db="EMBL/GenBank/DDBJ databases">
        <title>Massive genome expansion in bonnet fungi (Mycena s.s.) driven by repeated elements and novel gene families across ecological guilds.</title>
        <authorList>
            <consortium name="Lawrence Berkeley National Laboratory"/>
            <person name="Harder C.B."/>
            <person name="Miyauchi S."/>
            <person name="Viragh M."/>
            <person name="Kuo A."/>
            <person name="Thoen E."/>
            <person name="Andreopoulos B."/>
            <person name="Lu D."/>
            <person name="Skrede I."/>
            <person name="Drula E."/>
            <person name="Henrissat B."/>
            <person name="Morin E."/>
            <person name="Kohler A."/>
            <person name="Barry K."/>
            <person name="LaButti K."/>
            <person name="Morin E."/>
            <person name="Salamov A."/>
            <person name="Lipzen A."/>
            <person name="Mereny Z."/>
            <person name="Hegedus B."/>
            <person name="Baldrian P."/>
            <person name="Stursova M."/>
            <person name="Weitz H."/>
            <person name="Taylor A."/>
            <person name="Grigoriev I.V."/>
            <person name="Nagy L.G."/>
            <person name="Martin F."/>
            <person name="Kauserud H."/>
        </authorList>
    </citation>
    <scope>NUCLEOTIDE SEQUENCE</scope>
    <source>
        <strain evidence="1">CBHHK002</strain>
    </source>
</reference>
<evidence type="ECO:0000313" key="1">
    <source>
        <dbReference type="EMBL" id="KAJ7364563.1"/>
    </source>
</evidence>
<sequence>MEVFSAEDVNAASPVLTLPPEIVAEIFVNFLPAYPEFPPYAGSRSPLLLCRICRHWRAVALTTPALWKAISIVVCERDAYETQKLELLKIWIARSGSCPLSLSITGPTYTTTAPTFAQLIETAVAHCNRWEHLDMLIPFDHLHLLRGEMSLLRDLTIGPTDLRSDVPSTLSLFEGAPQLRNVVLTSCFLTSTIRLPWAQLTHLEAHCLYEHECIEILRDAPFLVACTLSLCCSDGELDVDEWPDVPVHMHLRTLILRANTPDEDARMWLVLDRLTLPVLRSLEVMEPCMTLDSLVAFVSRSQCSLDELRVTHSTLRESAYRDLLPSRNIRSLPCTITPQVDESFSFHAHHLPRDVYEAAAKKAGMTGEIEWRVMEVTEEARAAMEEGYWDRYVEEFMPKYAVIVVHK</sequence>
<dbReference type="AlphaFoldDB" id="A0AAD7APY8"/>
<name>A0AAD7APY8_9AGAR</name>
<gene>
    <name evidence="1" type="ORF">DFH08DRAFT_1073227</name>
</gene>
<evidence type="ECO:0000313" key="2">
    <source>
        <dbReference type="Proteomes" id="UP001218218"/>
    </source>
</evidence>
<dbReference type="Proteomes" id="UP001218218">
    <property type="component" value="Unassembled WGS sequence"/>
</dbReference>
<keyword evidence="2" id="KW-1185">Reference proteome</keyword>
<accession>A0AAD7APY8</accession>